<accession>A0ACA9RL20</accession>
<dbReference type="Proteomes" id="UP000789920">
    <property type="component" value="Unassembled WGS sequence"/>
</dbReference>
<keyword evidence="2" id="KW-1185">Reference proteome</keyword>
<name>A0ACA9RL20_9GLOM</name>
<reference evidence="1" key="1">
    <citation type="submission" date="2021-06" db="EMBL/GenBank/DDBJ databases">
        <authorList>
            <person name="Kallberg Y."/>
            <person name="Tangrot J."/>
            <person name="Rosling A."/>
        </authorList>
    </citation>
    <scope>NUCLEOTIDE SEQUENCE</scope>
    <source>
        <strain evidence="1">MA461A</strain>
    </source>
</reference>
<proteinExistence type="predicted"/>
<sequence>ILDLSWFPLYWILDSFLMPTDNTLDVRFILVLINNTLDVEFKL</sequence>
<comment type="caution">
    <text evidence="1">The sequence shown here is derived from an EMBL/GenBank/DDBJ whole genome shotgun (WGS) entry which is preliminary data.</text>
</comment>
<feature type="non-terminal residue" evidence="1">
    <location>
        <position position="43"/>
    </location>
</feature>
<protein>
    <submittedName>
        <fullName evidence="1">24384_t:CDS:1</fullName>
    </submittedName>
</protein>
<dbReference type="EMBL" id="CAJVQC010057990">
    <property type="protein sequence ID" value="CAG8798182.1"/>
    <property type="molecule type" value="Genomic_DNA"/>
</dbReference>
<evidence type="ECO:0000313" key="1">
    <source>
        <dbReference type="EMBL" id="CAG8798182.1"/>
    </source>
</evidence>
<feature type="non-terminal residue" evidence="1">
    <location>
        <position position="1"/>
    </location>
</feature>
<evidence type="ECO:0000313" key="2">
    <source>
        <dbReference type="Proteomes" id="UP000789920"/>
    </source>
</evidence>
<gene>
    <name evidence="1" type="ORF">RPERSI_LOCUS20479</name>
</gene>
<organism evidence="1 2">
    <name type="scientific">Racocetra persica</name>
    <dbReference type="NCBI Taxonomy" id="160502"/>
    <lineage>
        <taxon>Eukaryota</taxon>
        <taxon>Fungi</taxon>
        <taxon>Fungi incertae sedis</taxon>
        <taxon>Mucoromycota</taxon>
        <taxon>Glomeromycotina</taxon>
        <taxon>Glomeromycetes</taxon>
        <taxon>Diversisporales</taxon>
        <taxon>Gigasporaceae</taxon>
        <taxon>Racocetra</taxon>
    </lineage>
</organism>